<dbReference type="GO" id="GO:0008833">
    <property type="term" value="F:deoxyribonuclease IV (phage-T4-induced) activity"/>
    <property type="evidence" value="ECO:0007669"/>
    <property type="project" value="UniProtKB-UniRule"/>
</dbReference>
<comment type="function">
    <text evidence="7">Endonuclease IV plays a role in DNA repair. It cleaves phosphodiester bonds at apurinic or apyrimidinic (AP) sites, generating a 3'-hydroxyl group and a 5'-terminal sugar phosphate.</text>
</comment>
<reference evidence="10 15" key="4">
    <citation type="submission" date="2014-04" db="EMBL/GenBank/DDBJ databases">
        <title>Transcriptional profiles of Haloferax mediterranei on the basis of nitrogen availability.</title>
        <authorList>
            <person name="Bautista V."/>
        </authorList>
    </citation>
    <scope>NUCLEOTIDE SEQUENCE [LARGE SCALE GENOMIC DNA]</scope>
    <source>
        <strain evidence="10">ATCC 33500</strain>
        <strain evidence="15">ATCC 33500 / DSM 1411 / JCM 8866 / NBRC 14739 / NCIMB 2177 / R-4</strain>
        <plasmid evidence="10">HMPLAS1</plasmid>
        <plasmid evidence="15">Plasmid HMPLAS1</plasmid>
    </source>
</reference>
<dbReference type="Proteomes" id="UP000299011">
    <property type="component" value="Plasmid pHME505"/>
</dbReference>
<reference evidence="9" key="1">
    <citation type="journal article" date="2012" name="Appl. Environ. Microbiol.">
        <title>Identification of the haloarchaeal phasin (PhaP) that functions in polyhydroxyalkanoate accumulation and granule formation in Haloferax mediterranei.</title>
        <authorList>
            <person name="Cai S."/>
            <person name="Cai L."/>
            <person name="Liu H."/>
            <person name="Liu X."/>
            <person name="Han J."/>
            <person name="Zhou J."/>
            <person name="Xiang H."/>
        </authorList>
    </citation>
    <scope>NUCLEOTIDE SEQUENCE</scope>
    <source>
        <strain evidence="9">CGMCC 1.2087</strain>
    </source>
</reference>
<reference evidence="9 13" key="2">
    <citation type="journal article" date="2012" name="J. Bacteriol.">
        <title>Complete genome sequence of the metabolically versatile halophilic archaeon Haloferax mediterranei, a poly(3-hydroxybutyrate-co-3-hydroxyvalerate) producer.</title>
        <authorList>
            <person name="Han J."/>
            <person name="Zhang F."/>
            <person name="Hou J."/>
            <person name="Liu X."/>
            <person name="Li M."/>
            <person name="Liu H."/>
            <person name="Cai L."/>
            <person name="Zhang B."/>
            <person name="Chen Y."/>
            <person name="Zhou J."/>
            <person name="Hu S."/>
            <person name="Xiang H."/>
        </authorList>
    </citation>
    <scope>NUCLEOTIDE SEQUENCE [LARGE SCALE GENOMIC DNA]</scope>
    <source>
        <strain evidence="13">ATCC 33500 / DSM 1411 / JCM 8866 / NBRC 14739 / NCIMB 2177 / R-4</strain>
        <strain evidence="9">CGMCC 1.2087</strain>
        <plasmid evidence="13">pHM500</plasmid>
    </source>
</reference>
<feature type="binding site" evidence="7">
    <location>
        <position position="226"/>
    </location>
    <ligand>
        <name>Zn(2+)</name>
        <dbReference type="ChEBI" id="CHEBI:29105"/>
        <label>3</label>
    </ligand>
</feature>
<dbReference type="InterPro" id="IPR001719">
    <property type="entry name" value="AP_endonuc_2"/>
</dbReference>
<protein>
    <recommendedName>
        <fullName evidence="7">Probable endonuclease 4</fullName>
        <ecNumber evidence="7">3.1.21.2</ecNumber>
    </recommendedName>
    <alternativeName>
        <fullName evidence="7">Endodeoxyribonuclease IV</fullName>
    </alternativeName>
    <alternativeName>
        <fullName evidence="7">Endonuclease IV</fullName>
    </alternativeName>
</protein>
<geneLocation type="plasmid" evidence="12 16">
    <name>pHME505</name>
</geneLocation>
<keyword evidence="3 7" id="KW-0227">DNA damage</keyword>
<dbReference type="HAMAP" id="MF_00152">
    <property type="entry name" value="Nfo"/>
    <property type="match status" value="1"/>
</dbReference>
<sequence>MFRLGAHVSISDGFEAAVEHEVELGGNCGQLFVGSPRGWTISEVDETEANAFRDAADEQDVGLWVIHGTYLINLATPKDDLARKSIDCLQDELDAAATLDIPYYVFHPGAHTGAGEETGIDNVGKRLSDIDVPSGVTLLLENTAGKGTTVGKRLEDLDTMVKTSDYEYGDLGICLDTCHLFAAGYDFTDEAAMGELVDEIDSTVGIENVHYLHLNDSKHPLGSEKDEHEHIGEGKIGEAGFRQFVNHDTLREKPMVLETPKDERGDVWNIEKVTALRTDG</sequence>
<dbReference type="OrthoDB" id="33250at2157"/>
<dbReference type="Pfam" id="PF01261">
    <property type="entry name" value="AP_endonuc_2"/>
    <property type="match status" value="1"/>
</dbReference>
<geneLocation type="plasmid" evidence="10 15">
    <name>HMPLAS1</name>
</geneLocation>
<feature type="binding site" evidence="7">
    <location>
        <position position="179"/>
    </location>
    <ligand>
        <name>Zn(2+)</name>
        <dbReference type="ChEBI" id="CHEBI:29105"/>
        <label>3</label>
    </ligand>
</feature>
<evidence type="ECO:0000256" key="7">
    <source>
        <dbReference type="HAMAP-Rule" id="MF_00152"/>
    </source>
</evidence>
<keyword evidence="4 7" id="KW-0378">Hydrolase</keyword>
<dbReference type="Gene3D" id="3.20.20.150">
    <property type="entry name" value="Divalent-metal-dependent TIM barrel enzymes"/>
    <property type="match status" value="1"/>
</dbReference>
<evidence type="ECO:0000313" key="16">
    <source>
        <dbReference type="Proteomes" id="UP000299011"/>
    </source>
</evidence>
<feature type="binding site" evidence="7">
    <location>
        <position position="213"/>
    </location>
    <ligand>
        <name>Zn(2+)</name>
        <dbReference type="ChEBI" id="CHEBI:29105"/>
        <label>2</label>
    </ligand>
</feature>
<dbReference type="Proteomes" id="UP000011603">
    <property type="component" value="Unassembled WGS sequence"/>
</dbReference>
<dbReference type="GeneID" id="40157847"/>
<dbReference type="EMBL" id="CP007554">
    <property type="protein sequence ID" value="AHZ24336.1"/>
    <property type="molecule type" value="Genomic_DNA"/>
</dbReference>
<dbReference type="EMBL" id="AOLO01000015">
    <property type="protein sequence ID" value="ELZ97070.1"/>
    <property type="molecule type" value="Genomic_DNA"/>
</dbReference>
<dbReference type="CDD" id="cd00019">
    <property type="entry name" value="AP2Ec"/>
    <property type="match status" value="1"/>
</dbReference>
<comment type="similarity">
    <text evidence="1 7">Belongs to the AP endonuclease 2 family.</text>
</comment>
<proteinExistence type="inferred from homology"/>
<feature type="binding site" evidence="7">
    <location>
        <position position="176"/>
    </location>
    <ligand>
        <name>Zn(2+)</name>
        <dbReference type="ChEBI" id="CHEBI:29105"/>
        <label>2</label>
    </ligand>
</feature>
<feature type="domain" description="Xylose isomerase-like TIM barrel" evidence="8">
    <location>
        <begin position="22"/>
        <end position="263"/>
    </location>
</feature>
<evidence type="ECO:0000256" key="4">
    <source>
        <dbReference type="ARBA" id="ARBA00022801"/>
    </source>
</evidence>
<dbReference type="GO" id="GO:0008081">
    <property type="term" value="F:phosphoric diester hydrolase activity"/>
    <property type="evidence" value="ECO:0007669"/>
    <property type="project" value="TreeGrafter"/>
</dbReference>
<dbReference type="KEGG" id="hme:HFX_6012"/>
<evidence type="ECO:0000256" key="3">
    <source>
        <dbReference type="ARBA" id="ARBA00022763"/>
    </source>
</evidence>
<dbReference type="NCBIfam" id="TIGR00587">
    <property type="entry name" value="nfo"/>
    <property type="match status" value="1"/>
</dbReference>
<dbReference type="PROSITE" id="PS00729">
    <property type="entry name" value="AP_NUCLEASE_F2_1"/>
    <property type="match status" value="1"/>
</dbReference>
<dbReference type="PROSITE" id="PS00730">
    <property type="entry name" value="AP_NUCLEASE_F2_2"/>
    <property type="match status" value="1"/>
</dbReference>
<comment type="catalytic activity">
    <reaction evidence="7">
        <text>Endonucleolytic cleavage to 5'-phosphooligonucleotide end-products.</text>
        <dbReference type="EC" id="3.1.21.2"/>
    </reaction>
</comment>
<feature type="binding site" evidence="7">
    <location>
        <position position="141"/>
    </location>
    <ligand>
        <name>Zn(2+)</name>
        <dbReference type="ChEBI" id="CHEBI:29105"/>
        <label>2</label>
    </ligand>
</feature>
<evidence type="ECO:0000256" key="5">
    <source>
        <dbReference type="ARBA" id="ARBA00022833"/>
    </source>
</evidence>
<organism evidence="9 13">
    <name type="scientific">Haloferax mediterranei (strain ATCC 33500 / DSM 1411 / JCM 8866 / NBRC 14739 / NCIMB 2177 / R-4)</name>
    <name type="common">Halobacterium mediterranei</name>
    <dbReference type="NCBI Taxonomy" id="523841"/>
    <lineage>
        <taxon>Archaea</taxon>
        <taxon>Methanobacteriati</taxon>
        <taxon>Methanobacteriota</taxon>
        <taxon>Stenosarchaea group</taxon>
        <taxon>Halobacteria</taxon>
        <taxon>Halobacteriales</taxon>
        <taxon>Haloferacaceae</taxon>
        <taxon>Haloferax</taxon>
    </lineage>
</organism>
<dbReference type="GO" id="GO:0008270">
    <property type="term" value="F:zinc ion binding"/>
    <property type="evidence" value="ECO:0007669"/>
    <property type="project" value="UniProtKB-UniRule"/>
</dbReference>
<feature type="binding site" evidence="7">
    <location>
        <position position="107"/>
    </location>
    <ligand>
        <name>Zn(2+)</name>
        <dbReference type="ChEBI" id="CHEBI:29105"/>
        <label>1</label>
    </ligand>
</feature>
<feature type="binding site" evidence="7">
    <location>
        <position position="141"/>
    </location>
    <ligand>
        <name>Zn(2+)</name>
        <dbReference type="ChEBI" id="CHEBI:29105"/>
        <label>1</label>
    </ligand>
</feature>
<dbReference type="EMBL" id="CP039140">
    <property type="protein sequence ID" value="QCQ76744.1"/>
    <property type="molecule type" value="Genomic_DNA"/>
</dbReference>
<dbReference type="EMBL" id="CP001871">
    <property type="protein sequence ID" value="AFK21140.1"/>
    <property type="molecule type" value="Genomic_DNA"/>
</dbReference>
<evidence type="ECO:0000313" key="15">
    <source>
        <dbReference type="Proteomes" id="UP000027075"/>
    </source>
</evidence>
<feature type="binding site" evidence="7">
    <location>
        <position position="258"/>
    </location>
    <ligand>
        <name>Zn(2+)</name>
        <dbReference type="ChEBI" id="CHEBI:29105"/>
        <label>2</label>
    </ligand>
</feature>
<dbReference type="EC" id="3.1.21.2" evidence="7"/>
<dbReference type="InterPro" id="IPR018246">
    <property type="entry name" value="AP_endonuc_F2_Zn_BS"/>
</dbReference>
<dbReference type="PROSITE" id="PS51432">
    <property type="entry name" value="AP_NUCLEASE_F2_4"/>
    <property type="match status" value="1"/>
</dbReference>
<evidence type="ECO:0000313" key="12">
    <source>
        <dbReference type="EMBL" id="QCQ76744.1"/>
    </source>
</evidence>
<dbReference type="InterPro" id="IPR013022">
    <property type="entry name" value="Xyl_isomerase-like_TIM-brl"/>
</dbReference>
<keyword evidence="14" id="KW-1185">Reference proteome</keyword>
<keyword evidence="7" id="KW-0540">Nuclease</keyword>
<dbReference type="Proteomes" id="UP000006469">
    <property type="component" value="Plasmid pHM500"/>
</dbReference>
<gene>
    <name evidence="9" type="primary">xthA</name>
    <name evidence="7" type="synonym">nfo</name>
    <name evidence="9" type="ordered locus">HFX_6012</name>
    <name evidence="10" type="ORF">BM92_15510</name>
    <name evidence="11" type="ORF">C439_17148</name>
    <name evidence="12" type="ORF">E6P09_15480</name>
</gene>
<feature type="binding site" evidence="7">
    <location>
        <position position="228"/>
    </location>
    <ligand>
        <name>Zn(2+)</name>
        <dbReference type="ChEBI" id="CHEBI:29105"/>
        <label>3</label>
    </ligand>
</feature>
<evidence type="ECO:0000313" key="9">
    <source>
        <dbReference type="EMBL" id="AFK21140.1"/>
    </source>
</evidence>
<comment type="cofactor">
    <cofactor evidence="7">
        <name>Zn(2+)</name>
        <dbReference type="ChEBI" id="CHEBI:29105"/>
    </cofactor>
    <text evidence="7">Binds 3 Zn(2+) ions.</text>
</comment>
<dbReference type="SUPFAM" id="SSF51658">
    <property type="entry name" value="Xylose isomerase-like"/>
    <property type="match status" value="1"/>
</dbReference>
<dbReference type="GO" id="GO:0006284">
    <property type="term" value="P:base-excision repair"/>
    <property type="evidence" value="ECO:0007669"/>
    <property type="project" value="TreeGrafter"/>
</dbReference>
<dbReference type="Proteomes" id="UP000027075">
    <property type="component" value="Plasmid HMPLAS1"/>
</dbReference>
<dbReference type="PANTHER" id="PTHR21445:SF0">
    <property type="entry name" value="APURINIC-APYRIMIDINIC ENDONUCLEASE"/>
    <property type="match status" value="1"/>
</dbReference>
<dbReference type="PANTHER" id="PTHR21445">
    <property type="entry name" value="ENDONUCLEASE IV ENDODEOXYRIBONUCLEASE IV"/>
    <property type="match status" value="1"/>
</dbReference>
<dbReference type="GO" id="GO:0003906">
    <property type="term" value="F:DNA-(apurinic or apyrimidinic site) endonuclease activity"/>
    <property type="evidence" value="ECO:0007669"/>
    <property type="project" value="TreeGrafter"/>
</dbReference>
<dbReference type="RefSeq" id="WP_004060610.1">
    <property type="nucleotide sequence ID" value="NC_017944.1"/>
</dbReference>
<keyword evidence="7 9" id="KW-0255">Endonuclease</keyword>
<keyword evidence="5 7" id="KW-0862">Zinc</keyword>
<evidence type="ECO:0000256" key="2">
    <source>
        <dbReference type="ARBA" id="ARBA00022723"/>
    </source>
</evidence>
<dbReference type="AlphaFoldDB" id="I3RA80"/>
<evidence type="ECO:0000313" key="14">
    <source>
        <dbReference type="Proteomes" id="UP000011603"/>
    </source>
</evidence>
<reference evidence="9" key="5">
    <citation type="submission" date="2014-05" db="EMBL/GenBank/DDBJ databases">
        <authorList>
            <person name="Wang L."/>
            <person name="Yang H."/>
            <person name="Xiang H."/>
        </authorList>
    </citation>
    <scope>NUCLEOTIDE SEQUENCE</scope>
    <source>
        <strain evidence="9">CGMCC 1.2087</strain>
        <plasmid evidence="9">pHM500</plasmid>
    </source>
</reference>
<keyword evidence="9" id="KW-0614">Plasmid</keyword>
<reference evidence="11 14" key="3">
    <citation type="journal article" date="2014" name="PLoS Genet.">
        <title>Phylogenetically driven sequencing of extremely halophilic archaea reveals strategies for static and dynamic osmo-response.</title>
        <authorList>
            <person name="Becker E.A."/>
            <person name="Seitzer P.M."/>
            <person name="Tritt A."/>
            <person name="Larsen D."/>
            <person name="Krusor M."/>
            <person name="Yao A.I."/>
            <person name="Wu D."/>
            <person name="Madern D."/>
            <person name="Eisen J.A."/>
            <person name="Darling A.E."/>
            <person name="Facciotti M.T."/>
        </authorList>
    </citation>
    <scope>NUCLEOTIDE SEQUENCE [LARGE SCALE GENOMIC DNA]</scope>
    <source>
        <strain evidence="11">ATCC 33500</strain>
        <strain evidence="14">ATCC 33500 / DSM 1411 / JCM 8866 / NBRC 14739 / NCIMB 2177 / R-4</strain>
    </source>
</reference>
<dbReference type="InterPro" id="IPR036237">
    <property type="entry name" value="Xyl_isomerase-like_sf"/>
</dbReference>
<dbReference type="PATRIC" id="fig|523841.21.peg.3446"/>
<keyword evidence="6 7" id="KW-0234">DNA repair</keyword>
<dbReference type="HOGENOM" id="CLU_025885_0_1_2"/>
<accession>I3RA80</accession>
<evidence type="ECO:0000313" key="13">
    <source>
        <dbReference type="Proteomes" id="UP000006469"/>
    </source>
</evidence>
<evidence type="ECO:0000256" key="6">
    <source>
        <dbReference type="ARBA" id="ARBA00023204"/>
    </source>
</evidence>
<geneLocation type="plasmid" evidence="9 13">
    <name>pHM500</name>
</geneLocation>
<name>I3RA80_HALMT</name>
<evidence type="ECO:0000259" key="8">
    <source>
        <dbReference type="Pfam" id="PF01261"/>
    </source>
</evidence>
<dbReference type="SMART" id="SM00518">
    <property type="entry name" value="AP2Ec"/>
    <property type="match status" value="1"/>
</dbReference>
<dbReference type="FunFam" id="3.20.20.150:FF:000001">
    <property type="entry name" value="Probable endonuclease 4"/>
    <property type="match status" value="1"/>
</dbReference>
<reference evidence="12 16" key="6">
    <citation type="submission" date="2019-04" db="EMBL/GenBank/DDBJ databases">
        <title>Methylomes of two halophilic Archaea, Haloarcula marismortui and Haloferax mediterranei.</title>
        <authorList>
            <person name="DasSarma S."/>
            <person name="DasSarma P."/>
            <person name="DasSarma S."/>
            <person name="Fomenkov A."/>
            <person name="Vincze T."/>
            <person name="Anton B.P."/>
            <person name="Roberts R.J."/>
        </authorList>
    </citation>
    <scope>NUCLEOTIDE SEQUENCE [LARGE SCALE GENOMIC DNA]</scope>
    <source>
        <strain evidence="12">ATCC 33500</strain>
        <strain evidence="16">ATCC 33500 / DSM 1411 / JCM 8866 / NBRC 14739 / NCIMB 2177 / R-4</strain>
        <plasmid evidence="12 16">pHME505</plasmid>
    </source>
</reference>
<keyword evidence="2 7" id="KW-0479">Metal-binding</keyword>
<evidence type="ECO:0000313" key="11">
    <source>
        <dbReference type="EMBL" id="ELZ97070.1"/>
    </source>
</evidence>
<dbReference type="PROSITE" id="PS00731">
    <property type="entry name" value="AP_NUCLEASE_F2_3"/>
    <property type="match status" value="1"/>
</dbReference>
<dbReference type="GO" id="GO:0003677">
    <property type="term" value="F:DNA binding"/>
    <property type="evidence" value="ECO:0007669"/>
    <property type="project" value="InterPro"/>
</dbReference>
<evidence type="ECO:0000313" key="10">
    <source>
        <dbReference type="EMBL" id="AHZ24336.1"/>
    </source>
</evidence>
<feature type="binding site" evidence="7">
    <location>
        <position position="67"/>
    </location>
    <ligand>
        <name>Zn(2+)</name>
        <dbReference type="ChEBI" id="CHEBI:29105"/>
        <label>1</label>
    </ligand>
</feature>
<evidence type="ECO:0000256" key="1">
    <source>
        <dbReference type="ARBA" id="ARBA00005340"/>
    </source>
</evidence>